<organism evidence="1 2">
    <name type="scientific">Hyalomma asiaticum</name>
    <name type="common">Tick</name>
    <dbReference type="NCBI Taxonomy" id="266040"/>
    <lineage>
        <taxon>Eukaryota</taxon>
        <taxon>Metazoa</taxon>
        <taxon>Ecdysozoa</taxon>
        <taxon>Arthropoda</taxon>
        <taxon>Chelicerata</taxon>
        <taxon>Arachnida</taxon>
        <taxon>Acari</taxon>
        <taxon>Parasitiformes</taxon>
        <taxon>Ixodida</taxon>
        <taxon>Ixodoidea</taxon>
        <taxon>Ixodidae</taxon>
        <taxon>Hyalomminae</taxon>
        <taxon>Hyalomma</taxon>
    </lineage>
</organism>
<comment type="caution">
    <text evidence="1">The sequence shown here is derived from an EMBL/GenBank/DDBJ whole genome shotgun (WGS) entry which is preliminary data.</text>
</comment>
<name>A0ACB7SVT9_HYAAI</name>
<gene>
    <name evidence="1" type="ORF">HPB50_026235</name>
</gene>
<reference evidence="1" key="1">
    <citation type="submission" date="2020-05" db="EMBL/GenBank/DDBJ databases">
        <title>Large-scale comparative analyses of tick genomes elucidate their genetic diversity and vector capacities.</title>
        <authorList>
            <person name="Jia N."/>
            <person name="Wang J."/>
            <person name="Shi W."/>
            <person name="Du L."/>
            <person name="Sun Y."/>
            <person name="Zhan W."/>
            <person name="Jiang J."/>
            <person name="Wang Q."/>
            <person name="Zhang B."/>
            <person name="Ji P."/>
            <person name="Sakyi L.B."/>
            <person name="Cui X."/>
            <person name="Yuan T."/>
            <person name="Jiang B."/>
            <person name="Yang W."/>
            <person name="Lam T.T.-Y."/>
            <person name="Chang Q."/>
            <person name="Ding S."/>
            <person name="Wang X."/>
            <person name="Zhu J."/>
            <person name="Ruan X."/>
            <person name="Zhao L."/>
            <person name="Wei J."/>
            <person name="Que T."/>
            <person name="Du C."/>
            <person name="Cheng J."/>
            <person name="Dai P."/>
            <person name="Han X."/>
            <person name="Huang E."/>
            <person name="Gao Y."/>
            <person name="Liu J."/>
            <person name="Shao H."/>
            <person name="Ye R."/>
            <person name="Li L."/>
            <person name="Wei W."/>
            <person name="Wang X."/>
            <person name="Wang C."/>
            <person name="Yang T."/>
            <person name="Huo Q."/>
            <person name="Li W."/>
            <person name="Guo W."/>
            <person name="Chen H."/>
            <person name="Zhou L."/>
            <person name="Ni X."/>
            <person name="Tian J."/>
            <person name="Zhou Y."/>
            <person name="Sheng Y."/>
            <person name="Liu T."/>
            <person name="Pan Y."/>
            <person name="Xia L."/>
            <person name="Li J."/>
            <person name="Zhao F."/>
            <person name="Cao W."/>
        </authorList>
    </citation>
    <scope>NUCLEOTIDE SEQUENCE</scope>
    <source>
        <strain evidence="1">Hyas-2018</strain>
    </source>
</reference>
<proteinExistence type="predicted"/>
<evidence type="ECO:0000313" key="2">
    <source>
        <dbReference type="Proteomes" id="UP000821845"/>
    </source>
</evidence>
<evidence type="ECO:0000313" key="1">
    <source>
        <dbReference type="EMBL" id="KAH6937267.1"/>
    </source>
</evidence>
<protein>
    <submittedName>
        <fullName evidence="1">Uncharacterized protein</fullName>
    </submittedName>
</protein>
<dbReference type="Proteomes" id="UP000821845">
    <property type="component" value="Chromosome 3"/>
</dbReference>
<dbReference type="EMBL" id="CM023483">
    <property type="protein sequence ID" value="KAH6937267.1"/>
    <property type="molecule type" value="Genomic_DNA"/>
</dbReference>
<keyword evidence="2" id="KW-1185">Reference proteome</keyword>
<accession>A0ACB7SVT9</accession>
<sequence>MALNGTHLRITFAASPPWVKPMYQDGKYYVTGIFGPLLQALADFVPFSFDVTYDSERSFGTRHENGTYTGIVGLLQRGEVDLAASPVFLRSDRFDVVTYAPVIYTSHCALIAVAGEPSVNAFGYLFVFDWQAWAVIIASVPLMSAALALVERRRRGSRNSFALEAYDNVWDILSSFANKGHTANTESCAGRLLLSFWWLLVLVLTNEFAGHLMASIAIRSEPPRLHSVADVAYQTSIRPLIWKDTGFDAYVRTSPKPELRALTRLALRKRGFVTLSELYSDASLEQLYSGRAVLINDKDGSMYALAKRCRLTGGRLYVARELLFTTFSTIVYSKRLPSQLQERIQEK</sequence>